<dbReference type="InterPro" id="IPR018247">
    <property type="entry name" value="EF_Hand_1_Ca_BS"/>
</dbReference>
<evidence type="ECO:0000259" key="2">
    <source>
        <dbReference type="PROSITE" id="PS50222"/>
    </source>
</evidence>
<dbReference type="PROSITE" id="PS50222">
    <property type="entry name" value="EF_HAND_2"/>
    <property type="match status" value="1"/>
</dbReference>
<evidence type="ECO:0000313" key="4">
    <source>
        <dbReference type="Proteomes" id="UP000054560"/>
    </source>
</evidence>
<dbReference type="InterPro" id="IPR002048">
    <property type="entry name" value="EF_hand_dom"/>
</dbReference>
<dbReference type="Gene3D" id="1.10.238.10">
    <property type="entry name" value="EF-hand"/>
    <property type="match status" value="1"/>
</dbReference>
<name>A0A0L0FES4_9EUKA</name>
<protein>
    <recommendedName>
        <fullName evidence="2">EF-hand domain-containing protein</fullName>
    </recommendedName>
</protein>
<gene>
    <name evidence="3" type="ORF">SARC_12203</name>
</gene>
<organism evidence="3 4">
    <name type="scientific">Sphaeroforma arctica JP610</name>
    <dbReference type="NCBI Taxonomy" id="667725"/>
    <lineage>
        <taxon>Eukaryota</taxon>
        <taxon>Ichthyosporea</taxon>
        <taxon>Ichthyophonida</taxon>
        <taxon>Sphaeroforma</taxon>
    </lineage>
</organism>
<dbReference type="CDD" id="cd00051">
    <property type="entry name" value="EFh"/>
    <property type="match status" value="1"/>
</dbReference>
<proteinExistence type="predicted"/>
<sequence length="126" mass="14302">MKDLAETVAKDIPGEIATPSVLLKRLTSEQVKEMFEQFDLNNDGELSEEELGQACRQLGLPFSAKESEQIGHQLMQAADENDDKSLSLSGRSFYIFQWDRLYLFDVVLDENDDMSLSLSGRSIYIF</sequence>
<dbReference type="RefSeq" id="XP_014149171.1">
    <property type="nucleotide sequence ID" value="XM_014293696.1"/>
</dbReference>
<dbReference type="EMBL" id="KQ243734">
    <property type="protein sequence ID" value="KNC75269.1"/>
    <property type="molecule type" value="Genomic_DNA"/>
</dbReference>
<keyword evidence="1" id="KW-0106">Calcium</keyword>
<keyword evidence="4" id="KW-1185">Reference proteome</keyword>
<reference evidence="3 4" key="1">
    <citation type="submission" date="2011-02" db="EMBL/GenBank/DDBJ databases">
        <title>The Genome Sequence of Sphaeroforma arctica JP610.</title>
        <authorList>
            <consortium name="The Broad Institute Genome Sequencing Platform"/>
            <person name="Russ C."/>
            <person name="Cuomo C."/>
            <person name="Young S.K."/>
            <person name="Zeng Q."/>
            <person name="Gargeya S."/>
            <person name="Alvarado L."/>
            <person name="Berlin A."/>
            <person name="Chapman S.B."/>
            <person name="Chen Z."/>
            <person name="Freedman E."/>
            <person name="Gellesch M."/>
            <person name="Goldberg J."/>
            <person name="Griggs A."/>
            <person name="Gujja S."/>
            <person name="Heilman E."/>
            <person name="Heiman D."/>
            <person name="Howarth C."/>
            <person name="Mehta T."/>
            <person name="Neiman D."/>
            <person name="Pearson M."/>
            <person name="Roberts A."/>
            <person name="Saif S."/>
            <person name="Shea T."/>
            <person name="Shenoy N."/>
            <person name="Sisk P."/>
            <person name="Stolte C."/>
            <person name="Sykes S."/>
            <person name="White J."/>
            <person name="Yandava C."/>
            <person name="Burger G."/>
            <person name="Gray M.W."/>
            <person name="Holland P.W.H."/>
            <person name="King N."/>
            <person name="Lang F.B.F."/>
            <person name="Roger A.J."/>
            <person name="Ruiz-Trillo I."/>
            <person name="Haas B."/>
            <person name="Nusbaum C."/>
            <person name="Birren B."/>
        </authorList>
    </citation>
    <scope>NUCLEOTIDE SEQUENCE [LARGE SCALE GENOMIC DNA]</scope>
    <source>
        <strain evidence="3 4">JP610</strain>
    </source>
</reference>
<dbReference type="GO" id="GO:0005509">
    <property type="term" value="F:calcium ion binding"/>
    <property type="evidence" value="ECO:0007669"/>
    <property type="project" value="InterPro"/>
</dbReference>
<dbReference type="InterPro" id="IPR011992">
    <property type="entry name" value="EF-hand-dom_pair"/>
</dbReference>
<dbReference type="OrthoDB" id="26525at2759"/>
<dbReference type="PROSITE" id="PS00018">
    <property type="entry name" value="EF_HAND_1"/>
    <property type="match status" value="1"/>
</dbReference>
<dbReference type="AlphaFoldDB" id="A0A0L0FES4"/>
<evidence type="ECO:0000313" key="3">
    <source>
        <dbReference type="EMBL" id="KNC75269.1"/>
    </source>
</evidence>
<dbReference type="Pfam" id="PF13499">
    <property type="entry name" value="EF-hand_7"/>
    <property type="match status" value="1"/>
</dbReference>
<dbReference type="SMART" id="SM00054">
    <property type="entry name" value="EFh"/>
    <property type="match status" value="1"/>
</dbReference>
<evidence type="ECO:0000256" key="1">
    <source>
        <dbReference type="ARBA" id="ARBA00022837"/>
    </source>
</evidence>
<dbReference type="SUPFAM" id="SSF47473">
    <property type="entry name" value="EF-hand"/>
    <property type="match status" value="1"/>
</dbReference>
<dbReference type="GeneID" id="25912707"/>
<dbReference type="Proteomes" id="UP000054560">
    <property type="component" value="Unassembled WGS sequence"/>
</dbReference>
<feature type="domain" description="EF-hand" evidence="2">
    <location>
        <begin position="26"/>
        <end position="61"/>
    </location>
</feature>
<accession>A0A0L0FES4</accession>